<organism evidence="3 4">
    <name type="scientific">Segatella copri DSM 18205</name>
    <dbReference type="NCBI Taxonomy" id="537011"/>
    <lineage>
        <taxon>Bacteria</taxon>
        <taxon>Pseudomonadati</taxon>
        <taxon>Bacteroidota</taxon>
        <taxon>Bacteroidia</taxon>
        <taxon>Bacteroidales</taxon>
        <taxon>Prevotellaceae</taxon>
        <taxon>Segatella</taxon>
    </lineage>
</organism>
<dbReference type="PANTHER" id="PTHR45947">
    <property type="entry name" value="SULFOQUINOVOSYL TRANSFERASE SQD2"/>
    <property type="match status" value="1"/>
</dbReference>
<dbReference type="InterPro" id="IPR001296">
    <property type="entry name" value="Glyco_trans_1"/>
</dbReference>
<dbReference type="PANTHER" id="PTHR45947:SF3">
    <property type="entry name" value="SULFOQUINOVOSYL TRANSFERASE SQD2"/>
    <property type="match status" value="1"/>
</dbReference>
<dbReference type="InterPro" id="IPR050194">
    <property type="entry name" value="Glycosyltransferase_grp1"/>
</dbReference>
<dbReference type="STRING" id="537011.PREVCOP_06806"/>
<dbReference type="EMBL" id="ACBX02000060">
    <property type="protein sequence ID" value="EFB33735.1"/>
    <property type="molecule type" value="Genomic_DNA"/>
</dbReference>
<dbReference type="Proteomes" id="UP000004477">
    <property type="component" value="Unassembled WGS sequence"/>
</dbReference>
<evidence type="ECO:0000259" key="2">
    <source>
        <dbReference type="Pfam" id="PF13439"/>
    </source>
</evidence>
<gene>
    <name evidence="3" type="ORF">PREVCOP_06806</name>
</gene>
<dbReference type="RefSeq" id="WP_006849471.1">
    <property type="nucleotide sequence ID" value="NZ_CP085932.1"/>
</dbReference>
<dbReference type="InterPro" id="IPR028098">
    <property type="entry name" value="Glyco_trans_4-like_N"/>
</dbReference>
<feature type="domain" description="Glycosyl transferase family 1" evidence="1">
    <location>
        <begin position="209"/>
        <end position="278"/>
    </location>
</feature>
<dbReference type="GO" id="GO:0016757">
    <property type="term" value="F:glycosyltransferase activity"/>
    <property type="evidence" value="ECO:0007669"/>
    <property type="project" value="InterPro"/>
</dbReference>
<evidence type="ECO:0000313" key="4">
    <source>
        <dbReference type="Proteomes" id="UP000004477"/>
    </source>
</evidence>
<protein>
    <submittedName>
        <fullName evidence="3">Uncharacterized protein</fullName>
    </submittedName>
</protein>
<dbReference type="CAZy" id="GT4">
    <property type="family name" value="Glycosyltransferase Family 4"/>
</dbReference>
<dbReference type="Pfam" id="PF00534">
    <property type="entry name" value="Glycos_transf_1"/>
    <property type="match status" value="1"/>
</dbReference>
<keyword evidence="4" id="KW-1185">Reference proteome</keyword>
<evidence type="ECO:0000259" key="1">
    <source>
        <dbReference type="Pfam" id="PF00534"/>
    </source>
</evidence>
<proteinExistence type="predicted"/>
<dbReference type="Gene3D" id="3.40.50.2000">
    <property type="entry name" value="Glycogen Phosphorylase B"/>
    <property type="match status" value="2"/>
</dbReference>
<dbReference type="HOGENOM" id="CLU_009583_0_0_10"/>
<sequence length="300" mass="34343">MNILFTLKSFAVGGVEKVTLQLANKFKEEGHHVLVFALCSPTLGESSHHVLQGIDIYIGNGGKVSKYNIDAYSSIVASFSPDVIINQWGQNFYPLRLIRKVVDQDKIKVITVLHCSPKMNGRLYTLIRTLTDSCNLWERMVIKGKLFLTRIASKLCLTYNYVYSDCFVLLSESFIDDFKEYVYLKNYRKLKVIHNPITTLEQTNSDSLAKDNIALFVGRIDENKNVSRIIEVWNKLKRCNSEWTLRIIGDGAELQNVKRKASMYNLCNVEFLGFQDPRNYSAPPMGMSNRLTVVLQQELH</sequence>
<comment type="caution">
    <text evidence="3">The sequence shown here is derived from an EMBL/GenBank/DDBJ whole genome shotgun (WGS) entry which is preliminary data.</text>
</comment>
<dbReference type="Pfam" id="PF13439">
    <property type="entry name" value="Glyco_transf_4"/>
    <property type="match status" value="1"/>
</dbReference>
<dbReference type="GeneID" id="69848421"/>
<name>D1PHT6_9BACT</name>
<dbReference type="SUPFAM" id="SSF53756">
    <property type="entry name" value="UDP-Glycosyltransferase/glycogen phosphorylase"/>
    <property type="match status" value="1"/>
</dbReference>
<dbReference type="OrthoDB" id="9811239at2"/>
<reference evidence="3" key="1">
    <citation type="submission" date="2009-11" db="EMBL/GenBank/DDBJ databases">
        <authorList>
            <person name="Weinstock G."/>
            <person name="Sodergren E."/>
            <person name="Clifton S."/>
            <person name="Fulton L."/>
            <person name="Fulton B."/>
            <person name="Courtney L."/>
            <person name="Fronick C."/>
            <person name="Harrison M."/>
            <person name="Strong C."/>
            <person name="Farmer C."/>
            <person name="Delahaunty K."/>
            <person name="Markovic C."/>
            <person name="Hall O."/>
            <person name="Minx P."/>
            <person name="Tomlinson C."/>
            <person name="Mitreva M."/>
            <person name="Nelson J."/>
            <person name="Hou S."/>
            <person name="Wollam A."/>
            <person name="Pepin K.H."/>
            <person name="Johnson M."/>
            <person name="Bhonagiri V."/>
            <person name="Nash W.E."/>
            <person name="Warren W."/>
            <person name="Chinwalla A."/>
            <person name="Mardis E.R."/>
            <person name="Wilson R.K."/>
        </authorList>
    </citation>
    <scope>NUCLEOTIDE SEQUENCE [LARGE SCALE GENOMIC DNA]</scope>
    <source>
        <strain evidence="3">DSM 18205</strain>
    </source>
</reference>
<dbReference type="PaxDb" id="537011-PREVCOP_06806"/>
<accession>D1PHT6</accession>
<feature type="domain" description="Glycosyltransferase subfamily 4-like N-terminal" evidence="2">
    <location>
        <begin position="12"/>
        <end position="198"/>
    </location>
</feature>
<dbReference type="AlphaFoldDB" id="D1PHT6"/>
<evidence type="ECO:0000313" key="3">
    <source>
        <dbReference type="EMBL" id="EFB33735.1"/>
    </source>
</evidence>